<protein>
    <recommendedName>
        <fullName evidence="5">AAA family ATPase</fullName>
    </recommendedName>
</protein>
<dbReference type="PANTHER" id="PTHR43566:SF2">
    <property type="entry name" value="DUF4143 DOMAIN-CONTAINING PROTEIN"/>
    <property type="match status" value="1"/>
</dbReference>
<dbReference type="InterPro" id="IPR011335">
    <property type="entry name" value="Restrct_endonuc-II-like"/>
</dbReference>
<proteinExistence type="predicted"/>
<keyword evidence="4" id="KW-1185">Reference proteome</keyword>
<evidence type="ECO:0000259" key="1">
    <source>
        <dbReference type="Pfam" id="PF13173"/>
    </source>
</evidence>
<gene>
    <name evidence="3" type="ORF">NEPTK9_000294</name>
</gene>
<dbReference type="Proteomes" id="UP001194714">
    <property type="component" value="Unassembled WGS sequence"/>
</dbReference>
<reference evidence="3 4" key="1">
    <citation type="submission" date="2020-01" db="EMBL/GenBank/DDBJ databases">
        <title>Draft genome sequence of Cand. Neptunochlamydia vexilliferae K9.</title>
        <authorList>
            <person name="Schulz F."/>
            <person name="Koestlbacher S."/>
            <person name="Wascher F."/>
            <person name="Pizzetti I."/>
            <person name="Horn M."/>
        </authorList>
    </citation>
    <scope>NUCLEOTIDE SEQUENCE [LARGE SCALE GENOMIC DNA]</scope>
    <source>
        <strain evidence="3 4">K9</strain>
    </source>
</reference>
<organism evidence="3 4">
    <name type="scientific">Candidatus Neptunichlamydia vexilliferae</name>
    <dbReference type="NCBI Taxonomy" id="1651774"/>
    <lineage>
        <taxon>Bacteria</taxon>
        <taxon>Pseudomonadati</taxon>
        <taxon>Chlamydiota</taxon>
        <taxon>Chlamydiia</taxon>
        <taxon>Parachlamydiales</taxon>
        <taxon>Simkaniaceae</taxon>
        <taxon>Candidatus Neptunichlamydia</taxon>
    </lineage>
</organism>
<dbReference type="InterPro" id="IPR041682">
    <property type="entry name" value="AAA_14"/>
</dbReference>
<dbReference type="Pfam" id="PF13635">
    <property type="entry name" value="DUF4143"/>
    <property type="match status" value="1"/>
</dbReference>
<dbReference type="SUPFAM" id="SSF52540">
    <property type="entry name" value="P-loop containing nucleoside triphosphate hydrolases"/>
    <property type="match status" value="1"/>
</dbReference>
<dbReference type="Pfam" id="PF13173">
    <property type="entry name" value="AAA_14"/>
    <property type="match status" value="1"/>
</dbReference>
<dbReference type="InterPro" id="IPR027417">
    <property type="entry name" value="P-loop_NTPase"/>
</dbReference>
<dbReference type="EMBL" id="JAAEJV010000004">
    <property type="protein sequence ID" value="MBF5058795.1"/>
    <property type="molecule type" value="Genomic_DNA"/>
</dbReference>
<comment type="caution">
    <text evidence="3">The sequence shown here is derived from an EMBL/GenBank/DDBJ whole genome shotgun (WGS) entry which is preliminary data.</text>
</comment>
<name>A0ABS0AZN7_9BACT</name>
<dbReference type="PANTHER" id="PTHR43566">
    <property type="entry name" value="CONSERVED PROTEIN"/>
    <property type="match status" value="1"/>
</dbReference>
<feature type="domain" description="AAA" evidence="1">
    <location>
        <begin position="42"/>
        <end position="157"/>
    </location>
</feature>
<evidence type="ECO:0008006" key="5">
    <source>
        <dbReference type="Google" id="ProtNLM"/>
    </source>
</evidence>
<accession>A0ABS0AZN7</accession>
<dbReference type="InterPro" id="IPR025420">
    <property type="entry name" value="DUF4143"/>
</dbReference>
<sequence>MGNSISKLQKKSVIVYSEGNRRGTMIPRLIEKEILKLIKGFPILALTGPRQSGKSTLIKGLFKDEYDYVSLENLDTRAFAQKDPRGFLEKYRKKVIFDEAQLVPELFSYLQEIVDEDQIPGQFILTGSQHFLLLEKITQSLAGRVAMLHLLPLSLAEREKTPSLEETLYRGFYPPLYTRDVEPYPWYDNYIQTYVERDLRAITNIHDLGTFQRFMKMCAARCGQLIDLTSLGNDCGISHNTAKSWLNILEASFITFPITPHFKNFNKRLVKTSKLYFYDTGLLCHLLDIRSPSQLSTHYLRGGIFESFVFSELMKASYNIGRRPSLYFWRDQQGHEIDCLVEHGEKLIPIEIKSGKTINSDFFSGLEHWCNLAGASPKEGYLIYGGNEDQKRTLGNVLGWKSLADQAMNLVNHI</sequence>
<dbReference type="CDD" id="cd00882">
    <property type="entry name" value="Ras_like_GTPase"/>
    <property type="match status" value="1"/>
</dbReference>
<evidence type="ECO:0000259" key="2">
    <source>
        <dbReference type="Pfam" id="PF13635"/>
    </source>
</evidence>
<evidence type="ECO:0000313" key="3">
    <source>
        <dbReference type="EMBL" id="MBF5058795.1"/>
    </source>
</evidence>
<evidence type="ECO:0000313" key="4">
    <source>
        <dbReference type="Proteomes" id="UP001194714"/>
    </source>
</evidence>
<feature type="domain" description="DUF4143" evidence="2">
    <location>
        <begin position="196"/>
        <end position="355"/>
    </location>
</feature>
<dbReference type="SUPFAM" id="SSF52980">
    <property type="entry name" value="Restriction endonuclease-like"/>
    <property type="match status" value="1"/>
</dbReference>